<dbReference type="Gene3D" id="1.25.10.90">
    <property type="match status" value="1"/>
</dbReference>
<dbReference type="InterPro" id="IPR016024">
    <property type="entry name" value="ARM-type_fold"/>
</dbReference>
<accession>A0A0V8QDF8</accession>
<dbReference type="OrthoDB" id="9784740at2"/>
<comment type="caution">
    <text evidence="1">The sequence shown here is derived from an EMBL/GenBank/DDBJ whole genome shotgun (WGS) entry which is preliminary data.</text>
</comment>
<dbReference type="AlphaFoldDB" id="A0A0V8QDF8"/>
<dbReference type="CDD" id="cd06561">
    <property type="entry name" value="AlkD_like"/>
    <property type="match status" value="1"/>
</dbReference>
<dbReference type="PANTHER" id="PTHR34070:SF1">
    <property type="entry name" value="DNA ALKYLATION REPAIR PROTEIN"/>
    <property type="match status" value="1"/>
</dbReference>
<reference evidence="1 2" key="1">
    <citation type="submission" date="2015-11" db="EMBL/GenBank/DDBJ databases">
        <title>Butyribacter intestini gen. nov., sp. nov., a butyric acid-producing bacterium of the family Lachnospiraceae isolated from the human faeces.</title>
        <authorList>
            <person name="Zou Y."/>
            <person name="Xue W."/>
            <person name="Luo G."/>
            <person name="Lv M."/>
        </authorList>
    </citation>
    <scope>NUCLEOTIDE SEQUENCE [LARGE SCALE GENOMIC DNA]</scope>
    <source>
        <strain evidence="1 2">ACET-33324</strain>
    </source>
</reference>
<dbReference type="STRING" id="290052.ASU35_02105"/>
<proteinExistence type="predicted"/>
<keyword evidence="2" id="KW-1185">Reference proteome</keyword>
<protein>
    <submittedName>
        <fullName evidence="1">DNA alkylation repair protein</fullName>
    </submittedName>
</protein>
<organism evidence="1 2">
    <name type="scientific">Acetivibrio ethanolgignens</name>
    <dbReference type="NCBI Taxonomy" id="290052"/>
    <lineage>
        <taxon>Bacteria</taxon>
        <taxon>Bacillati</taxon>
        <taxon>Bacillota</taxon>
        <taxon>Clostridia</taxon>
        <taxon>Eubacteriales</taxon>
        <taxon>Oscillospiraceae</taxon>
        <taxon>Acetivibrio</taxon>
    </lineage>
</organism>
<dbReference type="PANTHER" id="PTHR34070">
    <property type="entry name" value="ARMADILLO-TYPE FOLD"/>
    <property type="match status" value="1"/>
</dbReference>
<dbReference type="EMBL" id="LNAM01000164">
    <property type="protein sequence ID" value="KSV58619.1"/>
    <property type="molecule type" value="Genomic_DNA"/>
</dbReference>
<dbReference type="SUPFAM" id="SSF48371">
    <property type="entry name" value="ARM repeat"/>
    <property type="match status" value="1"/>
</dbReference>
<sequence length="241" mass="28741">MEFTKEATRKRLRKLSDEKYREFHSGLVPGKDNILGVRIPKLRAFAKEICREDWRLWLSLNKEALEASEVLYEEILLQGLVIAGGRDASFEELLKNIREFVPYIDNWAVCDTFCASLKQTKKHKKEMWEFLQPYLESDKEYFIRFGVVMLLDYYVDREYLEKLYAVFDSIHHEGYYVKMAVAWALSVCYVKFPKETMRYLKNNKALDDFTYNKAIQKTCESYRVEPEEKERLKTMKRKSVG</sequence>
<dbReference type="Proteomes" id="UP000054874">
    <property type="component" value="Unassembled WGS sequence"/>
</dbReference>
<dbReference type="RefSeq" id="WP_058353063.1">
    <property type="nucleotide sequence ID" value="NZ_CABMMD010000164.1"/>
</dbReference>
<evidence type="ECO:0000313" key="2">
    <source>
        <dbReference type="Proteomes" id="UP000054874"/>
    </source>
</evidence>
<name>A0A0V8QDF8_9FIRM</name>
<evidence type="ECO:0000313" key="1">
    <source>
        <dbReference type="EMBL" id="KSV58619.1"/>
    </source>
</evidence>
<dbReference type="InterPro" id="IPR014825">
    <property type="entry name" value="DNA_alkylation"/>
</dbReference>
<dbReference type="Pfam" id="PF08713">
    <property type="entry name" value="DNA_alkylation"/>
    <property type="match status" value="1"/>
</dbReference>
<gene>
    <name evidence="1" type="ORF">ASU35_02105</name>
</gene>